<evidence type="ECO:0000313" key="1">
    <source>
        <dbReference type="EMBL" id="MBX43429.1"/>
    </source>
</evidence>
<organism evidence="1">
    <name type="scientific">Rhizophora mucronata</name>
    <name type="common">Asiatic mangrove</name>
    <dbReference type="NCBI Taxonomy" id="61149"/>
    <lineage>
        <taxon>Eukaryota</taxon>
        <taxon>Viridiplantae</taxon>
        <taxon>Streptophyta</taxon>
        <taxon>Embryophyta</taxon>
        <taxon>Tracheophyta</taxon>
        <taxon>Spermatophyta</taxon>
        <taxon>Magnoliopsida</taxon>
        <taxon>eudicotyledons</taxon>
        <taxon>Gunneridae</taxon>
        <taxon>Pentapetalae</taxon>
        <taxon>rosids</taxon>
        <taxon>fabids</taxon>
        <taxon>Malpighiales</taxon>
        <taxon>Rhizophoraceae</taxon>
        <taxon>Rhizophora</taxon>
    </lineage>
</organism>
<proteinExistence type="predicted"/>
<dbReference type="EMBL" id="GGEC01062945">
    <property type="protein sequence ID" value="MBX43429.1"/>
    <property type="molecule type" value="Transcribed_RNA"/>
</dbReference>
<sequence length="71" mass="7741">MLQSKPLEALPSEGTTVSEMAFHFPSEDLSSPLRSLLETASWYRSAAIVLSFLCLKGKSRGGDAKAKERVL</sequence>
<reference evidence="1" key="1">
    <citation type="submission" date="2018-02" db="EMBL/GenBank/DDBJ databases">
        <title>Rhizophora mucronata_Transcriptome.</title>
        <authorList>
            <person name="Meera S.P."/>
            <person name="Sreeshan A."/>
            <person name="Augustine A."/>
        </authorList>
    </citation>
    <scope>NUCLEOTIDE SEQUENCE</scope>
    <source>
        <tissue evidence="1">Leaf</tissue>
    </source>
</reference>
<accession>A0A2P2NLR7</accession>
<dbReference type="AlphaFoldDB" id="A0A2P2NLR7"/>
<name>A0A2P2NLR7_RHIMU</name>
<protein>
    <submittedName>
        <fullName evidence="1">Uncharacterized protein</fullName>
    </submittedName>
</protein>